<reference evidence="5" key="1">
    <citation type="submission" date="2009-09" db="EMBL/GenBank/DDBJ databases">
        <authorList>
            <person name="Weinstock G."/>
            <person name="Sodergren E."/>
            <person name="Clifton S."/>
            <person name="Fulton L."/>
            <person name="Fulton B."/>
            <person name="Courtney L."/>
            <person name="Fronick C."/>
            <person name="Harrison M."/>
            <person name="Strong C."/>
            <person name="Farmer C."/>
            <person name="Delahaunty K."/>
            <person name="Markovic C."/>
            <person name="Hall O."/>
            <person name="Minx P."/>
            <person name="Tomlinson C."/>
            <person name="Mitreva M."/>
            <person name="Nelson J."/>
            <person name="Hou S."/>
            <person name="Wollam A."/>
            <person name="Pepin K.H."/>
            <person name="Johnson M."/>
            <person name="Bhonagiri V."/>
            <person name="Nash W.E."/>
            <person name="Warren W."/>
            <person name="Chinwalla A."/>
            <person name="Mardis E.R."/>
            <person name="Wilson R.K."/>
        </authorList>
    </citation>
    <scope>NUCLEOTIDE SEQUENCE [LARGE SCALE GENOMIC DNA]</scope>
    <source>
        <strain evidence="5">DSM 15470</strain>
    </source>
</reference>
<dbReference type="NCBIfam" id="NF001534">
    <property type="entry name" value="PRK00364.2-5"/>
    <property type="match status" value="1"/>
</dbReference>
<comment type="caution">
    <text evidence="5">The sequence shown here is derived from an EMBL/GenBank/DDBJ whole genome shotgun (WGS) entry which is preliminary data.</text>
</comment>
<dbReference type="eggNOG" id="COG0234">
    <property type="taxonomic scope" value="Bacteria"/>
</dbReference>
<comment type="function">
    <text evidence="3 4">Together with the chaperonin GroEL, plays an essential role in assisting protein folding. The GroEL-GroES system forms a nano-cage that allows encapsulation of the non-native substrate proteins and provides a physical environment optimized to promote and accelerate protein folding. GroES binds to the apical surface of the GroEL ring, thereby capping the opening of the GroEL channel.</text>
</comment>
<evidence type="ECO:0000256" key="2">
    <source>
        <dbReference type="ARBA" id="ARBA00023186"/>
    </source>
</evidence>
<dbReference type="InterPro" id="IPR020818">
    <property type="entry name" value="Chaperonin_GroES"/>
</dbReference>
<dbReference type="Gene3D" id="2.30.33.40">
    <property type="entry name" value="GroES chaperonin"/>
    <property type="match status" value="1"/>
</dbReference>
<dbReference type="HAMAP" id="MF_00580">
    <property type="entry name" value="CH10"/>
    <property type="match status" value="1"/>
</dbReference>
<dbReference type="GO" id="GO:0005737">
    <property type="term" value="C:cytoplasm"/>
    <property type="evidence" value="ECO:0007669"/>
    <property type="project" value="UniProtKB-SubCell"/>
</dbReference>
<dbReference type="HOGENOM" id="CLU_132825_2_0_9"/>
<dbReference type="PANTHER" id="PTHR10772">
    <property type="entry name" value="10 KDA HEAT SHOCK PROTEIN"/>
    <property type="match status" value="1"/>
</dbReference>
<dbReference type="InterPro" id="IPR011032">
    <property type="entry name" value="GroES-like_sf"/>
</dbReference>
<name>C9LM91_9FIRM</name>
<keyword evidence="6" id="KW-1185">Reference proteome</keyword>
<dbReference type="NCBIfam" id="NF001531">
    <property type="entry name" value="PRK00364.2-2"/>
    <property type="match status" value="1"/>
</dbReference>
<evidence type="ECO:0000256" key="1">
    <source>
        <dbReference type="ARBA" id="ARBA00006975"/>
    </source>
</evidence>
<evidence type="ECO:0000256" key="4">
    <source>
        <dbReference type="RuleBase" id="RU000535"/>
    </source>
</evidence>
<comment type="subunit">
    <text evidence="3">Heptamer of 7 subunits arranged in a ring. Interacts with the chaperonin GroEL.</text>
</comment>
<dbReference type="SMART" id="SM00883">
    <property type="entry name" value="Cpn10"/>
    <property type="match status" value="1"/>
</dbReference>
<dbReference type="PANTHER" id="PTHR10772:SF58">
    <property type="entry name" value="CO-CHAPERONIN GROES"/>
    <property type="match status" value="1"/>
</dbReference>
<dbReference type="EMBL" id="ACIM02000001">
    <property type="protein sequence ID" value="EEW96677.1"/>
    <property type="molecule type" value="Genomic_DNA"/>
</dbReference>
<dbReference type="GO" id="GO:0005524">
    <property type="term" value="F:ATP binding"/>
    <property type="evidence" value="ECO:0007669"/>
    <property type="project" value="InterPro"/>
</dbReference>
<evidence type="ECO:0000313" key="6">
    <source>
        <dbReference type="Proteomes" id="UP000004736"/>
    </source>
</evidence>
<dbReference type="Pfam" id="PF00166">
    <property type="entry name" value="Cpn10"/>
    <property type="match status" value="1"/>
</dbReference>
<keyword evidence="3" id="KW-0963">Cytoplasm</keyword>
<dbReference type="SUPFAM" id="SSF50129">
    <property type="entry name" value="GroES-like"/>
    <property type="match status" value="1"/>
</dbReference>
<dbReference type="AlphaFoldDB" id="C9LM91"/>
<keyword evidence="2 3" id="KW-0143">Chaperone</keyword>
<sequence>MLISKGGIEMLKPLADRVLVEVDVEESKTAGGILLPDTAQKKSQKGTVIAIGSGKVLDNGERLPFEVAVGDRVLFAKYSGVDIEEGGKKFLLLSERDILGKL</sequence>
<dbReference type="PROSITE" id="PS00681">
    <property type="entry name" value="CHAPERONINS_CPN10"/>
    <property type="match status" value="1"/>
</dbReference>
<dbReference type="GO" id="GO:0046872">
    <property type="term" value="F:metal ion binding"/>
    <property type="evidence" value="ECO:0007669"/>
    <property type="project" value="TreeGrafter"/>
</dbReference>
<dbReference type="InterPro" id="IPR037124">
    <property type="entry name" value="Chaperonin_GroES_sf"/>
</dbReference>
<dbReference type="GO" id="GO:0044183">
    <property type="term" value="F:protein folding chaperone"/>
    <property type="evidence" value="ECO:0007669"/>
    <property type="project" value="InterPro"/>
</dbReference>
<dbReference type="InterPro" id="IPR018369">
    <property type="entry name" value="Chaprnonin_Cpn10_CS"/>
</dbReference>
<comment type="subcellular location">
    <subcellularLocation>
        <location evidence="3">Cytoplasm</location>
    </subcellularLocation>
</comment>
<dbReference type="NCBIfam" id="NF001533">
    <property type="entry name" value="PRK00364.2-4"/>
    <property type="match status" value="1"/>
</dbReference>
<dbReference type="PRINTS" id="PR00297">
    <property type="entry name" value="CHAPERONIN10"/>
</dbReference>
<dbReference type="CDD" id="cd00320">
    <property type="entry name" value="cpn10"/>
    <property type="match status" value="1"/>
</dbReference>
<gene>
    <name evidence="3 5" type="primary">groS</name>
    <name evidence="3" type="synonym">groES</name>
    <name evidence="5" type="ORF">GCWU000321_00638</name>
</gene>
<dbReference type="Proteomes" id="UP000004736">
    <property type="component" value="Unassembled WGS sequence"/>
</dbReference>
<comment type="similarity">
    <text evidence="1 3 4">Belongs to the GroES chaperonin family.</text>
</comment>
<dbReference type="FunFam" id="2.30.33.40:FF:000001">
    <property type="entry name" value="10 kDa chaperonin"/>
    <property type="match status" value="1"/>
</dbReference>
<evidence type="ECO:0000256" key="3">
    <source>
        <dbReference type="HAMAP-Rule" id="MF_00580"/>
    </source>
</evidence>
<accession>C9LM91</accession>
<dbReference type="GO" id="GO:0051087">
    <property type="term" value="F:protein-folding chaperone binding"/>
    <property type="evidence" value="ECO:0007669"/>
    <property type="project" value="TreeGrafter"/>
</dbReference>
<dbReference type="STRING" id="592028.GCWU000321_00638"/>
<proteinExistence type="inferred from homology"/>
<dbReference type="GO" id="GO:0051082">
    <property type="term" value="F:unfolded protein binding"/>
    <property type="evidence" value="ECO:0007669"/>
    <property type="project" value="TreeGrafter"/>
</dbReference>
<protein>
    <recommendedName>
        <fullName evidence="3">Co-chaperonin GroES</fullName>
    </recommendedName>
    <alternativeName>
        <fullName evidence="3">10 kDa chaperonin</fullName>
    </alternativeName>
    <alternativeName>
        <fullName evidence="3">Chaperonin-10</fullName>
        <shortName evidence="3">Cpn10</shortName>
    </alternativeName>
</protein>
<organism evidence="5 6">
    <name type="scientific">Dialister invisus DSM 15470</name>
    <dbReference type="NCBI Taxonomy" id="592028"/>
    <lineage>
        <taxon>Bacteria</taxon>
        <taxon>Bacillati</taxon>
        <taxon>Bacillota</taxon>
        <taxon>Negativicutes</taxon>
        <taxon>Veillonellales</taxon>
        <taxon>Veillonellaceae</taxon>
        <taxon>Dialister</taxon>
    </lineage>
</organism>
<evidence type="ECO:0000313" key="5">
    <source>
        <dbReference type="EMBL" id="EEW96677.1"/>
    </source>
</evidence>